<dbReference type="Pfam" id="PF10050">
    <property type="entry name" value="DUF2284"/>
    <property type="match status" value="1"/>
</dbReference>
<reference evidence="1 2" key="2">
    <citation type="journal article" date="2011" name="ISME J.">
        <title>RNA-seq reveals cooperative metabolic interactions between two termite-gut spirochete species in co-culture.</title>
        <authorList>
            <person name="Rosenthal A.Z."/>
            <person name="Matson E.G."/>
            <person name="Eldar A."/>
            <person name="Leadbetter J.R."/>
        </authorList>
    </citation>
    <scope>NUCLEOTIDE SEQUENCE [LARGE SCALE GENOMIC DNA]</scope>
    <source>
        <strain evidence="2">ATCC BAA-887 / DSM 12427 / ZAS-2</strain>
    </source>
</reference>
<gene>
    <name evidence="1" type="ordered locus">TREPR_1554</name>
</gene>
<dbReference type="RefSeq" id="WP_015708556.1">
    <property type="nucleotide sequence ID" value="NC_015578.1"/>
</dbReference>
<evidence type="ECO:0000313" key="1">
    <source>
        <dbReference type="EMBL" id="AEF83706.1"/>
    </source>
</evidence>
<dbReference type="InterPro" id="IPR019271">
    <property type="entry name" value="DUF2284_metal-binding"/>
</dbReference>
<dbReference type="KEGG" id="tpi:TREPR_1554"/>
<organism evidence="1 2">
    <name type="scientific">Treponema primitia (strain ATCC BAA-887 / DSM 12427 / ZAS-2)</name>
    <dbReference type="NCBI Taxonomy" id="545694"/>
    <lineage>
        <taxon>Bacteria</taxon>
        <taxon>Pseudomonadati</taxon>
        <taxon>Spirochaetota</taxon>
        <taxon>Spirochaetia</taxon>
        <taxon>Spirochaetales</taxon>
        <taxon>Treponemataceae</taxon>
        <taxon>Treponema</taxon>
    </lineage>
</organism>
<dbReference type="Proteomes" id="UP000009223">
    <property type="component" value="Chromosome"/>
</dbReference>
<keyword evidence="2" id="KW-1185">Reference proteome</keyword>
<dbReference type="eggNOG" id="COG5423">
    <property type="taxonomic scope" value="Bacteria"/>
</dbReference>
<sequence>MPDQLEKIKEIALDCGFSHTGILNVDTIKVRTEVRDACAVNKCGIYNKKWSCPPGCGTLDECEARIRKFKWGILVQTTGILEDSLDYETMEQTGKDHGQHMQAFAEKIRKLYPSSMVMGSGGCRICETCAFPDEPCRFPQEMNSSMEAYGLLVSDVCQDNKLPYYYGNGTLTYTGCVLLE</sequence>
<proteinExistence type="predicted"/>
<reference evidence="2" key="1">
    <citation type="submission" date="2009-12" db="EMBL/GenBank/DDBJ databases">
        <title>Complete sequence of Treponema primitia strain ZAS-2.</title>
        <authorList>
            <person name="Tetu S.G."/>
            <person name="Matson E."/>
            <person name="Ren Q."/>
            <person name="Seshadri R."/>
            <person name="Elbourne L."/>
            <person name="Hassan K.A."/>
            <person name="Durkin A."/>
            <person name="Radune D."/>
            <person name="Mohamoud Y."/>
            <person name="Shay R."/>
            <person name="Jin S."/>
            <person name="Zhang X."/>
            <person name="Lucey K."/>
            <person name="Ballor N.R."/>
            <person name="Ottesen E."/>
            <person name="Rosenthal R."/>
            <person name="Allen A."/>
            <person name="Leadbetter J.R."/>
            <person name="Paulsen I.T."/>
        </authorList>
    </citation>
    <scope>NUCLEOTIDE SEQUENCE [LARGE SCALE GENOMIC DNA]</scope>
    <source>
        <strain evidence="2">ATCC BAA-887 / DSM 12427 / ZAS-2</strain>
    </source>
</reference>
<dbReference type="HOGENOM" id="CLU_097790_2_0_12"/>
<dbReference type="AlphaFoldDB" id="F5YPE7"/>
<dbReference type="EMBL" id="CP001843">
    <property type="protein sequence ID" value="AEF83706.1"/>
    <property type="molecule type" value="Genomic_DNA"/>
</dbReference>
<evidence type="ECO:0000313" key="2">
    <source>
        <dbReference type="Proteomes" id="UP000009223"/>
    </source>
</evidence>
<protein>
    <recommendedName>
        <fullName evidence="3">Metal-binding protein</fullName>
    </recommendedName>
</protein>
<evidence type="ECO:0008006" key="3">
    <source>
        <dbReference type="Google" id="ProtNLM"/>
    </source>
</evidence>
<dbReference type="OrthoDB" id="5420534at2"/>
<accession>F5YPE7</accession>
<dbReference type="STRING" id="545694.TREPR_1554"/>
<name>F5YPE7_TREPZ</name>